<reference evidence="10 11" key="1">
    <citation type="submission" date="2024-11" db="EMBL/GenBank/DDBJ databases">
        <title>Chromosome-level genome assembly of Eucalyptus globulus Labill. provides insights into its genome evolution.</title>
        <authorList>
            <person name="Li X."/>
        </authorList>
    </citation>
    <scope>NUCLEOTIDE SEQUENCE [LARGE SCALE GENOMIC DNA]</scope>
    <source>
        <strain evidence="10">CL2024</strain>
        <tissue evidence="10">Fresh tender leaves</tissue>
    </source>
</reference>
<feature type="domain" description="Myb-like" evidence="8">
    <location>
        <begin position="17"/>
        <end position="69"/>
    </location>
</feature>
<dbReference type="InterPro" id="IPR001005">
    <property type="entry name" value="SANT/Myb"/>
</dbReference>
<organism evidence="10 11">
    <name type="scientific">Eucalyptus globulus</name>
    <name type="common">Tasmanian blue gum</name>
    <dbReference type="NCBI Taxonomy" id="34317"/>
    <lineage>
        <taxon>Eukaryota</taxon>
        <taxon>Viridiplantae</taxon>
        <taxon>Streptophyta</taxon>
        <taxon>Embryophyta</taxon>
        <taxon>Tracheophyta</taxon>
        <taxon>Spermatophyta</taxon>
        <taxon>Magnoliopsida</taxon>
        <taxon>eudicotyledons</taxon>
        <taxon>Gunneridae</taxon>
        <taxon>Pentapetalae</taxon>
        <taxon>rosids</taxon>
        <taxon>malvids</taxon>
        <taxon>Myrtales</taxon>
        <taxon>Myrtaceae</taxon>
        <taxon>Myrtoideae</taxon>
        <taxon>Eucalypteae</taxon>
        <taxon>Eucalyptus</taxon>
    </lineage>
</organism>
<accession>A0ABD3IMA5</accession>
<feature type="compositionally biased region" description="Low complexity" evidence="7">
    <location>
        <begin position="270"/>
        <end position="281"/>
    </location>
</feature>
<feature type="region of interest" description="Disordered" evidence="7">
    <location>
        <begin position="137"/>
        <end position="157"/>
    </location>
</feature>
<feature type="region of interest" description="Disordered" evidence="7">
    <location>
        <begin position="263"/>
        <end position="290"/>
    </location>
</feature>
<dbReference type="InterPro" id="IPR009057">
    <property type="entry name" value="Homeodomain-like_sf"/>
</dbReference>
<dbReference type="GO" id="GO:0005634">
    <property type="term" value="C:nucleus"/>
    <property type="evidence" value="ECO:0007669"/>
    <property type="project" value="UniProtKB-SubCell"/>
</dbReference>
<dbReference type="SUPFAM" id="SSF46689">
    <property type="entry name" value="Homeodomain-like"/>
    <property type="match status" value="1"/>
</dbReference>
<dbReference type="Proteomes" id="UP001634007">
    <property type="component" value="Unassembled WGS sequence"/>
</dbReference>
<dbReference type="PROSITE" id="PS50090">
    <property type="entry name" value="MYB_LIKE"/>
    <property type="match status" value="2"/>
</dbReference>
<proteinExistence type="predicted"/>
<dbReference type="PROSITE" id="PS51294">
    <property type="entry name" value="HTH_MYB"/>
    <property type="match status" value="2"/>
</dbReference>
<feature type="domain" description="HTH myb-type" evidence="9">
    <location>
        <begin position="70"/>
        <end position="124"/>
    </location>
</feature>
<name>A0ABD3IMA5_EUCGL</name>
<dbReference type="PANTHER" id="PTHR47995:SF18">
    <property type="entry name" value="TRANSCRIPTION FACTOR MYB65"/>
    <property type="match status" value="1"/>
</dbReference>
<evidence type="ECO:0000313" key="11">
    <source>
        <dbReference type="Proteomes" id="UP001634007"/>
    </source>
</evidence>
<keyword evidence="4" id="KW-0238">DNA-binding</keyword>
<keyword evidence="2" id="KW-0677">Repeat</keyword>
<dbReference type="FunFam" id="1.10.10.60:FF:000001">
    <property type="entry name" value="MYB-related transcription factor"/>
    <property type="match status" value="1"/>
</dbReference>
<gene>
    <name evidence="10" type="ORF">ACJRO7_006621</name>
</gene>
<dbReference type="InterPro" id="IPR017930">
    <property type="entry name" value="Myb_dom"/>
</dbReference>
<comment type="caution">
    <text evidence="10">The sequence shown here is derived from an EMBL/GenBank/DDBJ whole genome shotgun (WGS) entry which is preliminary data.</text>
</comment>
<keyword evidence="5" id="KW-0804">Transcription</keyword>
<evidence type="ECO:0000259" key="9">
    <source>
        <dbReference type="PROSITE" id="PS51294"/>
    </source>
</evidence>
<keyword evidence="6" id="KW-0539">Nucleus</keyword>
<feature type="domain" description="Myb-like" evidence="8">
    <location>
        <begin position="70"/>
        <end position="120"/>
    </location>
</feature>
<sequence>MNGGGGGRGGGGEERPRKILKKGMWSQREDDILTEYVRRYGEGNWNAVQRHTPLLRCGKSCRLRWVNHLRPNLKKDAFSPEEESLVVRLHAEHGNKWAHMASQLPGRTDNEIKNFWNTRTKRLQRADSLVYHRAPRRVKSNESNPANRSLTAGNARPRSPFFGASSSLHSNWPGPGQCQCHQLPEQSTIIGLRRDLSTFCAQSLLPFVAASVELPSIQMTPPGAAVSSSDGSCSLFGTPSEERTGLLEDLLAEAETLALKERESLGSDGVEVAASSSFSVEPTKKPTDEIECTDDELSNLLASFASTMPSPDW</sequence>
<evidence type="ECO:0000313" key="10">
    <source>
        <dbReference type="EMBL" id="KAL3714747.1"/>
    </source>
</evidence>
<keyword evidence="11" id="KW-1185">Reference proteome</keyword>
<keyword evidence="3" id="KW-0805">Transcription regulation</keyword>
<dbReference type="CDD" id="cd00167">
    <property type="entry name" value="SANT"/>
    <property type="match status" value="2"/>
</dbReference>
<evidence type="ECO:0000256" key="1">
    <source>
        <dbReference type="ARBA" id="ARBA00004123"/>
    </source>
</evidence>
<dbReference type="EMBL" id="JBJKBG010000011">
    <property type="protein sequence ID" value="KAL3714747.1"/>
    <property type="molecule type" value="Genomic_DNA"/>
</dbReference>
<dbReference type="Gene3D" id="1.10.10.60">
    <property type="entry name" value="Homeodomain-like"/>
    <property type="match status" value="2"/>
</dbReference>
<evidence type="ECO:0000256" key="6">
    <source>
        <dbReference type="ARBA" id="ARBA00023242"/>
    </source>
</evidence>
<evidence type="ECO:0000256" key="5">
    <source>
        <dbReference type="ARBA" id="ARBA00023163"/>
    </source>
</evidence>
<comment type="subcellular location">
    <subcellularLocation>
        <location evidence="1">Nucleus</location>
    </subcellularLocation>
</comment>
<dbReference type="PANTHER" id="PTHR47995">
    <property type="entry name" value="TRANSCRIPTION FACTOR MYB33-RELATED"/>
    <property type="match status" value="1"/>
</dbReference>
<evidence type="ECO:0000256" key="4">
    <source>
        <dbReference type="ARBA" id="ARBA00023125"/>
    </source>
</evidence>
<evidence type="ECO:0000256" key="3">
    <source>
        <dbReference type="ARBA" id="ARBA00023015"/>
    </source>
</evidence>
<dbReference type="AlphaFoldDB" id="A0ABD3IMA5"/>
<evidence type="ECO:0000256" key="2">
    <source>
        <dbReference type="ARBA" id="ARBA00022737"/>
    </source>
</evidence>
<dbReference type="SMART" id="SM00717">
    <property type="entry name" value="SANT"/>
    <property type="match status" value="2"/>
</dbReference>
<feature type="compositionally biased region" description="Polar residues" evidence="7">
    <location>
        <begin position="141"/>
        <end position="152"/>
    </location>
</feature>
<evidence type="ECO:0000259" key="8">
    <source>
        <dbReference type="PROSITE" id="PS50090"/>
    </source>
</evidence>
<dbReference type="Pfam" id="PF00249">
    <property type="entry name" value="Myb_DNA-binding"/>
    <property type="match status" value="2"/>
</dbReference>
<dbReference type="GO" id="GO:0003677">
    <property type="term" value="F:DNA binding"/>
    <property type="evidence" value="ECO:0007669"/>
    <property type="project" value="UniProtKB-KW"/>
</dbReference>
<feature type="domain" description="HTH myb-type" evidence="9">
    <location>
        <begin position="17"/>
        <end position="69"/>
    </location>
</feature>
<evidence type="ECO:0000256" key="7">
    <source>
        <dbReference type="SAM" id="MobiDB-lite"/>
    </source>
</evidence>
<protein>
    <submittedName>
        <fullName evidence="10">Uncharacterized protein</fullName>
    </submittedName>
</protein>